<reference evidence="2" key="1">
    <citation type="submission" date="2022-11" db="UniProtKB">
        <authorList>
            <consortium name="WormBaseParasite"/>
        </authorList>
    </citation>
    <scope>IDENTIFICATION</scope>
</reference>
<evidence type="ECO:0000313" key="1">
    <source>
        <dbReference type="Proteomes" id="UP000887577"/>
    </source>
</evidence>
<name>A0A914Z846_9BILA</name>
<dbReference type="WBParaSite" id="PSU_v2.g8039.t1">
    <property type="protein sequence ID" value="PSU_v2.g8039.t1"/>
    <property type="gene ID" value="PSU_v2.g8039"/>
</dbReference>
<keyword evidence="1" id="KW-1185">Reference proteome</keyword>
<dbReference type="Proteomes" id="UP000887577">
    <property type="component" value="Unplaced"/>
</dbReference>
<proteinExistence type="predicted"/>
<evidence type="ECO:0000313" key="2">
    <source>
        <dbReference type="WBParaSite" id="PSU_v2.g8039.t1"/>
    </source>
</evidence>
<protein>
    <submittedName>
        <fullName evidence="2">Uncharacterized protein</fullName>
    </submittedName>
</protein>
<accession>A0A914Z846</accession>
<dbReference type="AlphaFoldDB" id="A0A914Z846"/>
<organism evidence="1 2">
    <name type="scientific">Panagrolaimus superbus</name>
    <dbReference type="NCBI Taxonomy" id="310955"/>
    <lineage>
        <taxon>Eukaryota</taxon>
        <taxon>Metazoa</taxon>
        <taxon>Ecdysozoa</taxon>
        <taxon>Nematoda</taxon>
        <taxon>Chromadorea</taxon>
        <taxon>Rhabditida</taxon>
        <taxon>Tylenchina</taxon>
        <taxon>Panagrolaimomorpha</taxon>
        <taxon>Panagrolaimoidea</taxon>
        <taxon>Panagrolaimidae</taxon>
        <taxon>Panagrolaimus</taxon>
    </lineage>
</organism>
<sequence length="185" mass="20973">MDDVTEGRAKIDFLINSKAFHGLNSFFELVEDPNDVVDGADGATCEVVSENEENIENIPVQRKRKIASSKPSPPNMIIISRNIPNVIQELLENESIGWTKPALLRLLHVVHYTHGLVAKDYSNLYLGIVQTKMSSVHSDETTLSEFYIHRDDVQKFRKWKKDETSAASLYFRTNFDVDLSISTVC</sequence>